<evidence type="ECO:0000313" key="2">
    <source>
        <dbReference type="EMBL" id="KAJ7665588.1"/>
    </source>
</evidence>
<keyword evidence="3" id="KW-1185">Reference proteome</keyword>
<evidence type="ECO:0000256" key="1">
    <source>
        <dbReference type="SAM" id="MobiDB-lite"/>
    </source>
</evidence>
<proteinExistence type="predicted"/>
<comment type="caution">
    <text evidence="2">The sequence shown here is derived from an EMBL/GenBank/DDBJ whole genome shotgun (WGS) entry which is preliminary data.</text>
</comment>
<protein>
    <submittedName>
        <fullName evidence="2">Uncharacterized protein</fullName>
    </submittedName>
</protein>
<feature type="region of interest" description="Disordered" evidence="1">
    <location>
        <begin position="307"/>
        <end position="329"/>
    </location>
</feature>
<dbReference type="Proteomes" id="UP001221757">
    <property type="component" value="Unassembled WGS sequence"/>
</dbReference>
<dbReference type="EMBL" id="JARKIE010000215">
    <property type="protein sequence ID" value="KAJ7665588.1"/>
    <property type="molecule type" value="Genomic_DNA"/>
</dbReference>
<organism evidence="2 3">
    <name type="scientific">Mycena rosella</name>
    <name type="common">Pink bonnet</name>
    <name type="synonym">Agaricus rosellus</name>
    <dbReference type="NCBI Taxonomy" id="1033263"/>
    <lineage>
        <taxon>Eukaryota</taxon>
        <taxon>Fungi</taxon>
        <taxon>Dikarya</taxon>
        <taxon>Basidiomycota</taxon>
        <taxon>Agaricomycotina</taxon>
        <taxon>Agaricomycetes</taxon>
        <taxon>Agaricomycetidae</taxon>
        <taxon>Agaricales</taxon>
        <taxon>Marasmiineae</taxon>
        <taxon>Mycenaceae</taxon>
        <taxon>Mycena</taxon>
    </lineage>
</organism>
<accession>A0AAD7CVQ8</accession>
<gene>
    <name evidence="2" type="ORF">B0H17DRAFT_1210925</name>
</gene>
<reference evidence="2" key="1">
    <citation type="submission" date="2023-03" db="EMBL/GenBank/DDBJ databases">
        <title>Massive genome expansion in bonnet fungi (Mycena s.s.) driven by repeated elements and novel gene families across ecological guilds.</title>
        <authorList>
            <consortium name="Lawrence Berkeley National Laboratory"/>
            <person name="Harder C.B."/>
            <person name="Miyauchi S."/>
            <person name="Viragh M."/>
            <person name="Kuo A."/>
            <person name="Thoen E."/>
            <person name="Andreopoulos B."/>
            <person name="Lu D."/>
            <person name="Skrede I."/>
            <person name="Drula E."/>
            <person name="Henrissat B."/>
            <person name="Morin E."/>
            <person name="Kohler A."/>
            <person name="Barry K."/>
            <person name="LaButti K."/>
            <person name="Morin E."/>
            <person name="Salamov A."/>
            <person name="Lipzen A."/>
            <person name="Mereny Z."/>
            <person name="Hegedus B."/>
            <person name="Baldrian P."/>
            <person name="Stursova M."/>
            <person name="Weitz H."/>
            <person name="Taylor A."/>
            <person name="Grigoriev I.V."/>
            <person name="Nagy L.G."/>
            <person name="Martin F."/>
            <person name="Kauserud H."/>
        </authorList>
    </citation>
    <scope>NUCLEOTIDE SEQUENCE</scope>
    <source>
        <strain evidence="2">CBHHK067</strain>
    </source>
</reference>
<evidence type="ECO:0000313" key="3">
    <source>
        <dbReference type="Proteomes" id="UP001221757"/>
    </source>
</evidence>
<name>A0AAD7CVQ8_MYCRO</name>
<sequence>MQATRKIYGDIASLLTPLSASYAAQCCASQARRCSRTQRRSTLVIRGPPASLILPADVVVHGDHAQATLAIMCIRIRAPPTILRTWRRVRSTFWQPRMRTPRRIRWSWCMCGFPTAERVARGRWARSRTEYLLELDGIPAHSVLSPSAPQIPRTLLQFRARAVFAAAQFRPVLPALESRPQTPRPRAPAEPIRRCSALFPLFPAPSTRTPEQPSAILAPLPAASPVPAPSFQDARRGAAPSTVCLHGELGYWHAAATASLREHSRPHERQVAPLQLCSVVTRRPCREFCGRRPGAACVARPRHIPADGAGHGSNCPPRPPPVSPPRLLSPMRSLSAPISAPPTKLLLRVLFP</sequence>
<dbReference type="AlphaFoldDB" id="A0AAD7CVQ8"/>